<reference evidence="3" key="1">
    <citation type="submission" date="2020-03" db="EMBL/GenBank/DDBJ databases">
        <authorList>
            <person name="Weist P."/>
        </authorList>
    </citation>
    <scope>NUCLEOTIDE SEQUENCE</scope>
</reference>
<evidence type="ECO:0000256" key="1">
    <source>
        <dbReference type="SAM" id="MobiDB-lite"/>
    </source>
</evidence>
<name>A0A9N7VVV6_PLEPL</name>
<evidence type="ECO:0000313" key="3">
    <source>
        <dbReference type="EMBL" id="CAB1455336.1"/>
    </source>
</evidence>
<feature type="region of interest" description="Disordered" evidence="1">
    <location>
        <begin position="37"/>
        <end position="58"/>
    </location>
</feature>
<sequence length="107" mass="11900">MIGDENEQFVRSSSSSSGQEDAGSCSLELRERTSLLLLPPSSSSSSPTSSHYPRSPETHVDAFTLPRCIKRITRRFIFIIIIIIIILIQLWQGLGHVNTRKAKHGGH</sequence>
<comment type="caution">
    <text evidence="3">The sequence shown here is derived from an EMBL/GenBank/DDBJ whole genome shotgun (WGS) entry which is preliminary data.</text>
</comment>
<accession>A0A9N7VVV6</accession>
<keyword evidence="4" id="KW-1185">Reference proteome</keyword>
<protein>
    <submittedName>
        <fullName evidence="3">Uncharacterized protein</fullName>
    </submittedName>
</protein>
<feature type="compositionally biased region" description="Low complexity" evidence="1">
    <location>
        <begin position="37"/>
        <end position="50"/>
    </location>
</feature>
<keyword evidence="2" id="KW-1133">Transmembrane helix</keyword>
<organism evidence="3 4">
    <name type="scientific">Pleuronectes platessa</name>
    <name type="common">European plaice</name>
    <dbReference type="NCBI Taxonomy" id="8262"/>
    <lineage>
        <taxon>Eukaryota</taxon>
        <taxon>Metazoa</taxon>
        <taxon>Chordata</taxon>
        <taxon>Craniata</taxon>
        <taxon>Vertebrata</taxon>
        <taxon>Euteleostomi</taxon>
        <taxon>Actinopterygii</taxon>
        <taxon>Neopterygii</taxon>
        <taxon>Teleostei</taxon>
        <taxon>Neoteleostei</taxon>
        <taxon>Acanthomorphata</taxon>
        <taxon>Carangaria</taxon>
        <taxon>Pleuronectiformes</taxon>
        <taxon>Pleuronectoidei</taxon>
        <taxon>Pleuronectidae</taxon>
        <taxon>Pleuronectes</taxon>
    </lineage>
</organism>
<feature type="region of interest" description="Disordered" evidence="1">
    <location>
        <begin position="1"/>
        <end position="25"/>
    </location>
</feature>
<evidence type="ECO:0000256" key="2">
    <source>
        <dbReference type="SAM" id="Phobius"/>
    </source>
</evidence>
<dbReference type="Proteomes" id="UP001153269">
    <property type="component" value="Unassembled WGS sequence"/>
</dbReference>
<gene>
    <name evidence="3" type="ORF">PLEPLA_LOCUS43111</name>
</gene>
<keyword evidence="2" id="KW-0472">Membrane</keyword>
<dbReference type="AlphaFoldDB" id="A0A9N7VVV6"/>
<dbReference type="EMBL" id="CADEAL010004250">
    <property type="protein sequence ID" value="CAB1455336.1"/>
    <property type="molecule type" value="Genomic_DNA"/>
</dbReference>
<evidence type="ECO:0000313" key="4">
    <source>
        <dbReference type="Proteomes" id="UP001153269"/>
    </source>
</evidence>
<keyword evidence="2" id="KW-0812">Transmembrane</keyword>
<proteinExistence type="predicted"/>
<feature type="transmembrane region" description="Helical" evidence="2">
    <location>
        <begin position="76"/>
        <end position="94"/>
    </location>
</feature>